<dbReference type="CDD" id="cd04301">
    <property type="entry name" value="NAT_SF"/>
    <property type="match status" value="1"/>
</dbReference>
<evidence type="ECO:0000256" key="2">
    <source>
        <dbReference type="ARBA" id="ARBA00022490"/>
    </source>
</evidence>
<keyword evidence="6" id="KW-0687">Ribonucleoprotein</keyword>
<dbReference type="InterPro" id="IPR050680">
    <property type="entry name" value="YpeA/RimI_acetyltransf"/>
</dbReference>
<dbReference type="NCBIfam" id="TIGR01575">
    <property type="entry name" value="rimI"/>
    <property type="match status" value="1"/>
</dbReference>
<reference evidence="6 7" key="1">
    <citation type="submission" date="2020-04" db="EMBL/GenBank/DDBJ databases">
        <title>MicrobeNet Type strains.</title>
        <authorList>
            <person name="Nicholson A.C."/>
        </authorList>
    </citation>
    <scope>NUCLEOTIDE SEQUENCE [LARGE SCALE GENOMIC DNA]</scope>
    <source>
        <strain evidence="6 7">ATCC BAA-789</strain>
    </source>
</reference>
<evidence type="ECO:0000256" key="4">
    <source>
        <dbReference type="ARBA" id="ARBA00023315"/>
    </source>
</evidence>
<proteinExistence type="inferred from homology"/>
<dbReference type="PANTHER" id="PTHR43420:SF44">
    <property type="entry name" value="ACETYLTRANSFERASE YPEA"/>
    <property type="match status" value="1"/>
</dbReference>
<dbReference type="InterPro" id="IPR000182">
    <property type="entry name" value="GNAT_dom"/>
</dbReference>
<dbReference type="AlphaFoldDB" id="A0A9X5F9A8"/>
<dbReference type="PANTHER" id="PTHR43420">
    <property type="entry name" value="ACETYLTRANSFERASE"/>
    <property type="match status" value="1"/>
</dbReference>
<evidence type="ECO:0000313" key="6">
    <source>
        <dbReference type="EMBL" id="NKX92186.1"/>
    </source>
</evidence>
<feature type="domain" description="N-acetyltransferase" evidence="5">
    <location>
        <begin position="52"/>
        <end position="202"/>
    </location>
</feature>
<protein>
    <submittedName>
        <fullName evidence="6">Ribosomal protein S18-alanine N-acetyltransferase</fullName>
    </submittedName>
</protein>
<dbReference type="SUPFAM" id="SSF55729">
    <property type="entry name" value="Acyl-CoA N-acyltransferases (Nat)"/>
    <property type="match status" value="1"/>
</dbReference>
<organism evidence="6 7">
    <name type="scientific">Sanguibacter hominis ATCC BAA-789</name>
    <dbReference type="NCBI Taxonomy" id="1312740"/>
    <lineage>
        <taxon>Bacteria</taxon>
        <taxon>Bacillati</taxon>
        <taxon>Actinomycetota</taxon>
        <taxon>Actinomycetes</taxon>
        <taxon>Micrococcales</taxon>
        <taxon>Sanguibacteraceae</taxon>
        <taxon>Sanguibacter</taxon>
    </lineage>
</organism>
<keyword evidence="7" id="KW-1185">Reference proteome</keyword>
<dbReference type="GO" id="GO:0005840">
    <property type="term" value="C:ribosome"/>
    <property type="evidence" value="ECO:0007669"/>
    <property type="project" value="UniProtKB-KW"/>
</dbReference>
<evidence type="ECO:0000256" key="3">
    <source>
        <dbReference type="ARBA" id="ARBA00022679"/>
    </source>
</evidence>
<name>A0A9X5F9A8_9MICO</name>
<dbReference type="EMBL" id="JAAXOW010000001">
    <property type="protein sequence ID" value="NKX92186.1"/>
    <property type="molecule type" value="Genomic_DNA"/>
</dbReference>
<keyword evidence="2" id="KW-0963">Cytoplasm</keyword>
<keyword evidence="6" id="KW-0689">Ribosomal protein</keyword>
<evidence type="ECO:0000256" key="1">
    <source>
        <dbReference type="ARBA" id="ARBA00005395"/>
    </source>
</evidence>
<sequence>MTGADQPVEDASVDLEQTLDLSTHRALVEAAAELEERRGSELPEDSPIALGYHLRPLAWADITRVAALEVQLFGRSAWTMGMLTEELRGQGRWYVAAQPNGEGVPAPLVGYAGLWFDGEHAHLMTIGVDPVVKGHGVGKTMLDALVVRAREIGAESLILEVAVDNDVAIAMYRSRGFAQIGLRKRYYQPEDVDAFTMQLVLDPVVVPPHEDDLLDDVAAPTAASGDSV</sequence>
<evidence type="ECO:0000259" key="5">
    <source>
        <dbReference type="PROSITE" id="PS51186"/>
    </source>
</evidence>
<gene>
    <name evidence="6" type="primary">rimI</name>
    <name evidence="6" type="ORF">HF995_02685</name>
</gene>
<dbReference type="InterPro" id="IPR016181">
    <property type="entry name" value="Acyl_CoA_acyltransferase"/>
</dbReference>
<dbReference type="PROSITE" id="PS51186">
    <property type="entry name" value="GNAT"/>
    <property type="match status" value="1"/>
</dbReference>
<comment type="similarity">
    <text evidence="1">Belongs to the acetyltransferase family. RimI subfamily.</text>
</comment>
<keyword evidence="4" id="KW-0012">Acyltransferase</keyword>
<dbReference type="Gene3D" id="3.40.630.30">
    <property type="match status" value="1"/>
</dbReference>
<comment type="caution">
    <text evidence="6">The sequence shown here is derived from an EMBL/GenBank/DDBJ whole genome shotgun (WGS) entry which is preliminary data.</text>
</comment>
<dbReference type="GO" id="GO:0008080">
    <property type="term" value="F:N-acetyltransferase activity"/>
    <property type="evidence" value="ECO:0007669"/>
    <property type="project" value="InterPro"/>
</dbReference>
<keyword evidence="3" id="KW-0808">Transferase</keyword>
<accession>A0A9X5F9A8</accession>
<dbReference type="RefSeq" id="WP_168446254.1">
    <property type="nucleotide sequence ID" value="NZ_JAAXOW010000001.1"/>
</dbReference>
<dbReference type="Pfam" id="PF00583">
    <property type="entry name" value="Acetyltransf_1"/>
    <property type="match status" value="1"/>
</dbReference>
<dbReference type="InterPro" id="IPR006464">
    <property type="entry name" value="AcTrfase_RimI/Ard1"/>
</dbReference>
<dbReference type="Proteomes" id="UP000774283">
    <property type="component" value="Unassembled WGS sequence"/>
</dbReference>
<evidence type="ECO:0000313" key="7">
    <source>
        <dbReference type="Proteomes" id="UP000774283"/>
    </source>
</evidence>